<comment type="similarity">
    <text evidence="3">Belongs to the TO family.</text>
</comment>
<dbReference type="InterPro" id="IPR038606">
    <property type="entry name" value="To_sf"/>
</dbReference>
<keyword evidence="2" id="KW-0090">Biological rhythms</keyword>
<keyword evidence="1 4" id="KW-0732">Signal</keyword>
<dbReference type="InterPro" id="IPR010562">
    <property type="entry name" value="Haemolymph_juvenile_hormone-bd"/>
</dbReference>
<evidence type="ECO:0000256" key="4">
    <source>
        <dbReference type="SAM" id="SignalP"/>
    </source>
</evidence>
<reference evidence="5 6" key="1">
    <citation type="submission" date="2024-06" db="EMBL/GenBank/DDBJ databases">
        <title>A chromosome-level genome assembly of beet webworm, Loxostege sticticalis.</title>
        <authorList>
            <person name="Zhang Y."/>
        </authorList>
    </citation>
    <scope>NUCLEOTIDE SEQUENCE [LARGE SCALE GENOMIC DNA]</scope>
    <source>
        <strain evidence="5">AQ028</strain>
        <tissue evidence="5">Male pupae</tissue>
    </source>
</reference>
<evidence type="ECO:0000256" key="2">
    <source>
        <dbReference type="ARBA" id="ARBA00023108"/>
    </source>
</evidence>
<dbReference type="PANTHER" id="PTHR11008:SF32">
    <property type="entry name" value="CIRCADIAN CLOCK-CONTROLLED PROTEIN DAYWAKE-RELATED"/>
    <property type="match status" value="1"/>
</dbReference>
<gene>
    <name evidence="5" type="ORF">ABMA28_002977</name>
</gene>
<feature type="signal peptide" evidence="4">
    <location>
        <begin position="1"/>
        <end position="19"/>
    </location>
</feature>
<accession>A0ABD0SYM0</accession>
<evidence type="ECO:0000256" key="1">
    <source>
        <dbReference type="ARBA" id="ARBA00022729"/>
    </source>
</evidence>
<dbReference type="Proteomes" id="UP001549921">
    <property type="component" value="Unassembled WGS sequence"/>
</dbReference>
<dbReference type="Gene3D" id="3.15.10.30">
    <property type="entry name" value="Haemolymph juvenile hormone binding protein"/>
    <property type="match status" value="1"/>
</dbReference>
<protein>
    <submittedName>
        <fullName evidence="5">Uncharacterized protein</fullName>
    </submittedName>
</protein>
<dbReference type="AlphaFoldDB" id="A0ABD0SYM0"/>
<feature type="chain" id="PRO_5044793744" evidence="4">
    <location>
        <begin position="20"/>
        <end position="238"/>
    </location>
</feature>
<dbReference type="GO" id="GO:0007623">
    <property type="term" value="P:circadian rhythm"/>
    <property type="evidence" value="ECO:0007669"/>
    <property type="project" value="UniProtKB-ARBA"/>
</dbReference>
<comment type="caution">
    <text evidence="5">The sequence shown here is derived from an EMBL/GenBank/DDBJ whole genome shotgun (WGS) entry which is preliminary data.</text>
</comment>
<dbReference type="SMART" id="SM00700">
    <property type="entry name" value="JHBP"/>
    <property type="match status" value="1"/>
</dbReference>
<sequence length="238" mass="25870">MRVLLSLTAVALCVAGASAGALPAFLKACSASDAKLDQCIEKVIEVGGPKFTDGIPALGIAPLDPLQLGTVIVNNPALKLTFQDTVVTGLKGFRLNSYKMNGAKNKATIDFTANVTLKANYDIDGQVLILPIRGNGPAKIKITNLNIVIKYDFDTRDGHWVITNYKDNYKMDRAQFKFSNLFGGNKELGDTVLNVINENWEPVIRELAPTAFDQIIRSCVQECSKLFEAVPANELLLP</sequence>
<dbReference type="Pfam" id="PF06585">
    <property type="entry name" value="JHBP"/>
    <property type="match status" value="1"/>
</dbReference>
<dbReference type="FunFam" id="3.15.10.30:FF:000001">
    <property type="entry name" value="Takeout-like protein 1"/>
    <property type="match status" value="1"/>
</dbReference>
<name>A0ABD0SYM0_LOXSC</name>
<organism evidence="5 6">
    <name type="scientific">Loxostege sticticalis</name>
    <name type="common">Beet webworm moth</name>
    <dbReference type="NCBI Taxonomy" id="481309"/>
    <lineage>
        <taxon>Eukaryota</taxon>
        <taxon>Metazoa</taxon>
        <taxon>Ecdysozoa</taxon>
        <taxon>Arthropoda</taxon>
        <taxon>Hexapoda</taxon>
        <taxon>Insecta</taxon>
        <taxon>Pterygota</taxon>
        <taxon>Neoptera</taxon>
        <taxon>Endopterygota</taxon>
        <taxon>Lepidoptera</taxon>
        <taxon>Glossata</taxon>
        <taxon>Ditrysia</taxon>
        <taxon>Pyraloidea</taxon>
        <taxon>Crambidae</taxon>
        <taxon>Pyraustinae</taxon>
        <taxon>Loxostege</taxon>
    </lineage>
</organism>
<dbReference type="EMBL" id="JBEDNZ010000013">
    <property type="protein sequence ID" value="KAL0830872.1"/>
    <property type="molecule type" value="Genomic_DNA"/>
</dbReference>
<evidence type="ECO:0000313" key="6">
    <source>
        <dbReference type="Proteomes" id="UP001549921"/>
    </source>
</evidence>
<proteinExistence type="inferred from homology"/>
<dbReference type="PANTHER" id="PTHR11008">
    <property type="entry name" value="PROTEIN TAKEOUT-LIKE PROTEIN"/>
    <property type="match status" value="1"/>
</dbReference>
<evidence type="ECO:0000256" key="3">
    <source>
        <dbReference type="ARBA" id="ARBA00060902"/>
    </source>
</evidence>
<evidence type="ECO:0000313" key="5">
    <source>
        <dbReference type="EMBL" id="KAL0830872.1"/>
    </source>
</evidence>